<dbReference type="AlphaFoldDB" id="A0A940X0X8"/>
<dbReference type="InterPro" id="IPR000182">
    <property type="entry name" value="GNAT_dom"/>
</dbReference>
<dbReference type="InterPro" id="IPR050832">
    <property type="entry name" value="Bact_Acetyltransf"/>
</dbReference>
<dbReference type="PANTHER" id="PTHR43877">
    <property type="entry name" value="AMINOALKYLPHOSPHONATE N-ACETYLTRANSFERASE-RELATED-RELATED"/>
    <property type="match status" value="1"/>
</dbReference>
<accession>A0A940X0X8</accession>
<gene>
    <name evidence="4" type="ORF">J5837_06080</name>
</gene>
<dbReference type="EC" id="2.3.1.-" evidence="4"/>
<dbReference type="Proteomes" id="UP000673447">
    <property type="component" value="Unassembled WGS sequence"/>
</dbReference>
<dbReference type="GO" id="GO:0016747">
    <property type="term" value="F:acyltransferase activity, transferring groups other than amino-acyl groups"/>
    <property type="evidence" value="ECO:0007669"/>
    <property type="project" value="InterPro"/>
</dbReference>
<proteinExistence type="predicted"/>
<evidence type="ECO:0000313" key="5">
    <source>
        <dbReference type="Proteomes" id="UP000673447"/>
    </source>
</evidence>
<keyword evidence="2 4" id="KW-0012">Acyltransferase</keyword>
<dbReference type="NCBIfam" id="NF040501">
    <property type="entry name" value="resist_ArsN2"/>
    <property type="match status" value="1"/>
</dbReference>
<reference evidence="4" key="1">
    <citation type="journal article" date="2016" name="Int. J. Syst. Evol. Microbiol.">
        <title>Pseudoxanthomonas helianthi sp. nov., isolated from roots of Jerusalem artichoke (Helianthus tuberosus).</title>
        <authorList>
            <person name="Kittiwongwattana C."/>
            <person name="Thawai C."/>
        </authorList>
    </citation>
    <scope>NUCLEOTIDE SEQUENCE</scope>
    <source>
        <strain evidence="4">110414</strain>
    </source>
</reference>
<dbReference type="Pfam" id="PF13508">
    <property type="entry name" value="Acetyltransf_7"/>
    <property type="match status" value="1"/>
</dbReference>
<dbReference type="RefSeq" id="WP_210535795.1">
    <property type="nucleotide sequence ID" value="NZ_JAGKTC010000001.1"/>
</dbReference>
<dbReference type="Gene3D" id="3.40.630.30">
    <property type="match status" value="1"/>
</dbReference>
<dbReference type="CDD" id="cd04301">
    <property type="entry name" value="NAT_SF"/>
    <property type="match status" value="1"/>
</dbReference>
<evidence type="ECO:0000313" key="4">
    <source>
        <dbReference type="EMBL" id="MBP3983993.1"/>
    </source>
</evidence>
<dbReference type="PROSITE" id="PS51186">
    <property type="entry name" value="GNAT"/>
    <property type="match status" value="1"/>
</dbReference>
<sequence>MDLRAGTADDQAAIHDLLRDSRLPVDDLGTAAVDFTVATDAAGLIGVVGLESFGDVGLLRSLAVRDGQRGRGLGERLVGAVEARAAALGLRQLVLLTETAAPFFARRGYAAIAREQAPASVRHSAEFRSICPASATCMIKSVEVSP</sequence>
<dbReference type="InterPro" id="IPR016181">
    <property type="entry name" value="Acyl_CoA_acyltransferase"/>
</dbReference>
<reference evidence="4" key="2">
    <citation type="submission" date="2021-03" db="EMBL/GenBank/DDBJ databases">
        <authorList>
            <person name="Cao W."/>
        </authorList>
    </citation>
    <scope>NUCLEOTIDE SEQUENCE</scope>
    <source>
        <strain evidence="4">110414</strain>
    </source>
</reference>
<dbReference type="SUPFAM" id="SSF55729">
    <property type="entry name" value="Acyl-CoA N-acyltransferases (Nat)"/>
    <property type="match status" value="1"/>
</dbReference>
<dbReference type="EMBL" id="JAGKTC010000001">
    <property type="protein sequence ID" value="MBP3983993.1"/>
    <property type="molecule type" value="Genomic_DNA"/>
</dbReference>
<organism evidence="4 5">
    <name type="scientific">Pseudoxanthomonas helianthi</name>
    <dbReference type="NCBI Taxonomy" id="1453541"/>
    <lineage>
        <taxon>Bacteria</taxon>
        <taxon>Pseudomonadati</taxon>
        <taxon>Pseudomonadota</taxon>
        <taxon>Gammaproteobacteria</taxon>
        <taxon>Lysobacterales</taxon>
        <taxon>Lysobacteraceae</taxon>
        <taxon>Pseudoxanthomonas</taxon>
    </lineage>
</organism>
<protein>
    <submittedName>
        <fullName evidence="4">GNAT family N-acetyltransferase</fullName>
        <ecNumber evidence="4">2.3.1.-</ecNumber>
    </submittedName>
</protein>
<feature type="domain" description="N-acetyltransferase" evidence="3">
    <location>
        <begin position="1"/>
        <end position="143"/>
    </location>
</feature>
<keyword evidence="5" id="KW-1185">Reference proteome</keyword>
<name>A0A940X0X8_9GAMM</name>
<evidence type="ECO:0000256" key="1">
    <source>
        <dbReference type="ARBA" id="ARBA00022679"/>
    </source>
</evidence>
<comment type="caution">
    <text evidence="4">The sequence shown here is derived from an EMBL/GenBank/DDBJ whole genome shotgun (WGS) entry which is preliminary data.</text>
</comment>
<evidence type="ECO:0000259" key="3">
    <source>
        <dbReference type="PROSITE" id="PS51186"/>
    </source>
</evidence>
<evidence type="ECO:0000256" key="2">
    <source>
        <dbReference type="ARBA" id="ARBA00023315"/>
    </source>
</evidence>
<keyword evidence="1 4" id="KW-0808">Transferase</keyword>